<protein>
    <submittedName>
        <fullName evidence="2">Uncharacterized protein</fullName>
    </submittedName>
</protein>
<dbReference type="Proteomes" id="UP000324222">
    <property type="component" value="Unassembled WGS sequence"/>
</dbReference>
<accession>A0A5B7E9I1</accession>
<dbReference type="AlphaFoldDB" id="A0A5B7E9I1"/>
<organism evidence="2 3">
    <name type="scientific">Portunus trituberculatus</name>
    <name type="common">Swimming crab</name>
    <name type="synonym">Neptunus trituberculatus</name>
    <dbReference type="NCBI Taxonomy" id="210409"/>
    <lineage>
        <taxon>Eukaryota</taxon>
        <taxon>Metazoa</taxon>
        <taxon>Ecdysozoa</taxon>
        <taxon>Arthropoda</taxon>
        <taxon>Crustacea</taxon>
        <taxon>Multicrustacea</taxon>
        <taxon>Malacostraca</taxon>
        <taxon>Eumalacostraca</taxon>
        <taxon>Eucarida</taxon>
        <taxon>Decapoda</taxon>
        <taxon>Pleocyemata</taxon>
        <taxon>Brachyura</taxon>
        <taxon>Eubrachyura</taxon>
        <taxon>Portunoidea</taxon>
        <taxon>Portunidae</taxon>
        <taxon>Portuninae</taxon>
        <taxon>Portunus</taxon>
    </lineage>
</organism>
<proteinExistence type="predicted"/>
<reference evidence="2 3" key="1">
    <citation type="submission" date="2019-05" db="EMBL/GenBank/DDBJ databases">
        <title>Another draft genome of Portunus trituberculatus and its Hox gene families provides insights of decapod evolution.</title>
        <authorList>
            <person name="Jeong J.-H."/>
            <person name="Song I."/>
            <person name="Kim S."/>
            <person name="Choi T."/>
            <person name="Kim D."/>
            <person name="Ryu S."/>
            <person name="Kim W."/>
        </authorList>
    </citation>
    <scope>NUCLEOTIDE SEQUENCE [LARGE SCALE GENOMIC DNA]</scope>
    <source>
        <tissue evidence="2">Muscle</tissue>
    </source>
</reference>
<dbReference type="PROSITE" id="PS51257">
    <property type="entry name" value="PROKAR_LIPOPROTEIN"/>
    <property type="match status" value="1"/>
</dbReference>
<sequence length="243" mass="26335">MGRIRRLVILEEPPGSPGATGAAASCSWKVSRTTSREMQQRVVTGRAEAVQFHLGSSTPPGNAANLPRLPGLPSLPTLPALPGDAVRAPRRVAQRPDGSFVPQRSFSFRERSDSLGGASALRPHEPASPAHHLSMDLEVPEAARQQSLAVNHSFSDLYDMSSQGKLPRTLSTSALRIKSRSIFWEKFWQGPLEPRVGSKLAALTARRDTRSSSNPRLFLAPAGARRAPGRNSPRRDVISAQTR</sequence>
<keyword evidence="3" id="KW-1185">Reference proteome</keyword>
<feature type="region of interest" description="Disordered" evidence="1">
    <location>
        <begin position="206"/>
        <end position="243"/>
    </location>
</feature>
<dbReference type="EMBL" id="VSRR010002175">
    <property type="protein sequence ID" value="MPC30007.1"/>
    <property type="molecule type" value="Genomic_DNA"/>
</dbReference>
<feature type="region of interest" description="Disordered" evidence="1">
    <location>
        <begin position="54"/>
        <end position="130"/>
    </location>
</feature>
<gene>
    <name evidence="2" type="ORF">E2C01_023261</name>
</gene>
<evidence type="ECO:0000313" key="2">
    <source>
        <dbReference type="EMBL" id="MPC30007.1"/>
    </source>
</evidence>
<feature type="compositionally biased region" description="Low complexity" evidence="1">
    <location>
        <begin position="215"/>
        <end position="231"/>
    </location>
</feature>
<comment type="caution">
    <text evidence="2">The sequence shown here is derived from an EMBL/GenBank/DDBJ whole genome shotgun (WGS) entry which is preliminary data.</text>
</comment>
<evidence type="ECO:0000313" key="3">
    <source>
        <dbReference type="Proteomes" id="UP000324222"/>
    </source>
</evidence>
<evidence type="ECO:0000256" key="1">
    <source>
        <dbReference type="SAM" id="MobiDB-lite"/>
    </source>
</evidence>
<name>A0A5B7E9I1_PORTR</name>